<sequence>MQLEFFPGQLETVLRRVPMMNAVNTTAADGPEEIQAPAPRVPATPPHRLRGERRRKGGFRSFLLLRSCFNSSLFALCSTPFSGFVRRSTRVFCPSSGLGSTPNPQLSQYRRVFQRSPRSPRGPLP</sequence>
<dbReference type="EMBL" id="AFBQ01000020">
    <property type="protein sequence ID" value="EHY32432.1"/>
    <property type="molecule type" value="Genomic_DNA"/>
</dbReference>
<comment type="caution">
    <text evidence="2">The sequence shown here is derived from an EMBL/GenBank/DDBJ whole genome shotgun (WGS) entry which is preliminary data.</text>
</comment>
<name>H3KBS4_9BURK</name>
<dbReference type="HOGENOM" id="CLU_1991539_0_0_4"/>
<dbReference type="AlphaFoldDB" id="H3KBS4"/>
<keyword evidence="3" id="KW-1185">Reference proteome</keyword>
<feature type="region of interest" description="Disordered" evidence="1">
    <location>
        <begin position="27"/>
        <end position="53"/>
    </location>
</feature>
<proteinExistence type="predicted"/>
<dbReference type="Proteomes" id="UP000004956">
    <property type="component" value="Unassembled WGS sequence"/>
</dbReference>
<reference evidence="2 3" key="1">
    <citation type="submission" date="2011-11" db="EMBL/GenBank/DDBJ databases">
        <authorList>
            <person name="Weinstock G."/>
            <person name="Sodergren E."/>
            <person name="Clifton S."/>
            <person name="Fulton L."/>
            <person name="Fulton B."/>
            <person name="Courtney L."/>
            <person name="Fronick C."/>
            <person name="Harrison M."/>
            <person name="Strong C."/>
            <person name="Farmer C."/>
            <person name="Delahaunty K."/>
            <person name="Markovic C."/>
            <person name="Hall O."/>
            <person name="Minx P."/>
            <person name="Tomlinson C."/>
            <person name="Mitreva M."/>
            <person name="Hou S."/>
            <person name="Chen J."/>
            <person name="Wollam A."/>
            <person name="Pepin K.H."/>
            <person name="Johnson M."/>
            <person name="Bhonagiri V."/>
            <person name="Zhang X."/>
            <person name="Suruliraj S."/>
            <person name="Warren W."/>
            <person name="Chinwalla A."/>
            <person name="Mardis E.R."/>
            <person name="Wilson R.K."/>
        </authorList>
    </citation>
    <scope>NUCLEOTIDE SEQUENCE [LARGE SCALE GENOMIC DNA]</scope>
    <source>
        <strain evidence="2 3">YIT 11816</strain>
    </source>
</reference>
<evidence type="ECO:0000313" key="3">
    <source>
        <dbReference type="Proteomes" id="UP000004956"/>
    </source>
</evidence>
<protein>
    <submittedName>
        <fullName evidence="2">Uncharacterized protein</fullName>
    </submittedName>
</protein>
<feature type="region of interest" description="Disordered" evidence="1">
    <location>
        <begin position="95"/>
        <end position="125"/>
    </location>
</feature>
<evidence type="ECO:0000313" key="2">
    <source>
        <dbReference type="EMBL" id="EHY32432.1"/>
    </source>
</evidence>
<accession>H3KBS4</accession>
<gene>
    <name evidence="2" type="ORF">HMPREF9440_00170</name>
</gene>
<feature type="compositionally biased region" description="Polar residues" evidence="1">
    <location>
        <begin position="97"/>
        <end position="108"/>
    </location>
</feature>
<organism evidence="2 3">
    <name type="scientific">Sutterella parvirubra YIT 11816</name>
    <dbReference type="NCBI Taxonomy" id="762967"/>
    <lineage>
        <taxon>Bacteria</taxon>
        <taxon>Pseudomonadati</taxon>
        <taxon>Pseudomonadota</taxon>
        <taxon>Betaproteobacteria</taxon>
        <taxon>Burkholderiales</taxon>
        <taxon>Sutterellaceae</taxon>
        <taxon>Sutterella</taxon>
    </lineage>
</organism>
<evidence type="ECO:0000256" key="1">
    <source>
        <dbReference type="SAM" id="MobiDB-lite"/>
    </source>
</evidence>